<dbReference type="Pfam" id="PF02530">
    <property type="entry name" value="Porin_2"/>
    <property type="match status" value="1"/>
</dbReference>
<dbReference type="InterPro" id="IPR003684">
    <property type="entry name" value="Porin_alphabac"/>
</dbReference>
<proteinExistence type="inferred from homology"/>
<comment type="caution">
    <text evidence="12">The sequence shown here is derived from an EMBL/GenBank/DDBJ whole genome shotgun (WGS) entry which is preliminary data.</text>
</comment>
<dbReference type="GO" id="GO:0009279">
    <property type="term" value="C:cell outer membrane"/>
    <property type="evidence" value="ECO:0007669"/>
    <property type="project" value="UniProtKB-SubCell"/>
</dbReference>
<evidence type="ECO:0000256" key="11">
    <source>
        <dbReference type="SAM" id="MobiDB-lite"/>
    </source>
</evidence>
<dbReference type="GO" id="GO:0046930">
    <property type="term" value="C:pore complex"/>
    <property type="evidence" value="ECO:0007669"/>
    <property type="project" value="UniProtKB-KW"/>
</dbReference>
<evidence type="ECO:0000256" key="5">
    <source>
        <dbReference type="ARBA" id="ARBA00022729"/>
    </source>
</evidence>
<keyword evidence="9 10" id="KW-0998">Cell outer membrane</keyword>
<accession>A0A5B0VTM5</accession>
<sequence length="477" mass="51354">MLINKRNLRPVARIVRSFSIVAVSLPQDHEKARRELGVLHVPTSSVDANKSHGGASAFTGLRQKSDEVAFGRHVRRFCMICLCLLRLLSPAFAQEDDEDEGEEDSAVCDIDVGGSGSESKPLSTTNGTGLNRYLVNGICYDLSGSLQSTVQRTNAPEPHLGPGSRTTRSFTSEADLRLEAARLTERGPFKFVFGTSWGYNTDSGFDAAPTLSEATIEYAGVKVGYAESLMNAWSGDFQFTASSPSLSSYLASYKYQITDGLSSSVAVEAGPPASNGATTWEFPKEPPYFTAQLHYEKDDWIMQISAAVHRQETPAALLHDSSAGSRSGWAATAGLTVPVRFAGEDDNFSASLAYSVDAPAFLGTAADADAFAARFPTVGPIQGWSGVASYHHKWSDKWESNAFASYIAVNLDLFATNPSITTKRYGINLIYQPAEKWTIGAEVDALSTHVALDGAIGLVPGANLKGTTGFLWVKREF</sequence>
<gene>
    <name evidence="12" type="ORF">FP026_25390</name>
</gene>
<dbReference type="AlphaFoldDB" id="A0A5B0VTM5"/>
<keyword evidence="6 10" id="KW-0406">Ion transport</keyword>
<comment type="subcellular location">
    <subcellularLocation>
        <location evidence="10">Cell outer membrane</location>
        <topology evidence="10">Multi-pass membrane protein</topology>
    </subcellularLocation>
</comment>
<evidence type="ECO:0000256" key="8">
    <source>
        <dbReference type="ARBA" id="ARBA00023136"/>
    </source>
</evidence>
<comment type="domain">
    <text evidence="10">Consists of 16-stranded beta-barrel sheets, with large surface-exposed loops, that form a transmembrane pore at the center of each barrel. The pore is partially ocluded by a peptide loop that folds into the pore lumen.</text>
</comment>
<evidence type="ECO:0000256" key="6">
    <source>
        <dbReference type="ARBA" id="ARBA00023065"/>
    </source>
</evidence>
<dbReference type="Proteomes" id="UP000323608">
    <property type="component" value="Unassembled WGS sequence"/>
</dbReference>
<feature type="compositionally biased region" description="Acidic residues" evidence="11">
    <location>
        <begin position="96"/>
        <end position="106"/>
    </location>
</feature>
<dbReference type="OrthoDB" id="8434382at2"/>
<keyword evidence="5" id="KW-0732">Signal</keyword>
<keyword evidence="3 10" id="KW-1134">Transmembrane beta strand</keyword>
<keyword evidence="7 10" id="KW-0626">Porin</keyword>
<dbReference type="SUPFAM" id="SSF56935">
    <property type="entry name" value="Porins"/>
    <property type="match status" value="1"/>
</dbReference>
<dbReference type="GO" id="GO:0015288">
    <property type="term" value="F:porin activity"/>
    <property type="evidence" value="ECO:0007669"/>
    <property type="project" value="UniProtKB-KW"/>
</dbReference>
<name>A0A5B0VTM5_RHITR</name>
<feature type="region of interest" description="Disordered" evidence="11">
    <location>
        <begin position="96"/>
        <end position="124"/>
    </location>
</feature>
<comment type="similarity">
    <text evidence="1 10">Belongs to the alphaproteobacteria porin family.</text>
</comment>
<protein>
    <recommendedName>
        <fullName evidence="10">Porin</fullName>
    </recommendedName>
</protein>
<dbReference type="EMBL" id="VNIP01000013">
    <property type="protein sequence ID" value="KAA1177231.1"/>
    <property type="molecule type" value="Genomic_DNA"/>
</dbReference>
<keyword evidence="2 10" id="KW-0813">Transport</keyword>
<evidence type="ECO:0000256" key="4">
    <source>
        <dbReference type="ARBA" id="ARBA00022692"/>
    </source>
</evidence>
<keyword evidence="4 10" id="KW-0812">Transmembrane</keyword>
<evidence type="ECO:0000313" key="12">
    <source>
        <dbReference type="EMBL" id="KAA1177231.1"/>
    </source>
</evidence>
<keyword evidence="8 10" id="KW-0472">Membrane</keyword>
<evidence type="ECO:0000256" key="1">
    <source>
        <dbReference type="ARBA" id="ARBA00009521"/>
    </source>
</evidence>
<evidence type="ECO:0000313" key="13">
    <source>
        <dbReference type="Proteomes" id="UP000323608"/>
    </source>
</evidence>
<evidence type="ECO:0000256" key="9">
    <source>
        <dbReference type="ARBA" id="ARBA00023237"/>
    </source>
</evidence>
<evidence type="ECO:0000256" key="7">
    <source>
        <dbReference type="ARBA" id="ARBA00023114"/>
    </source>
</evidence>
<dbReference type="GO" id="GO:0006811">
    <property type="term" value="P:monoatomic ion transport"/>
    <property type="evidence" value="ECO:0007669"/>
    <property type="project" value="UniProtKB-KW"/>
</dbReference>
<evidence type="ECO:0000256" key="2">
    <source>
        <dbReference type="ARBA" id="ARBA00022448"/>
    </source>
</evidence>
<organism evidence="12 13">
    <name type="scientific">Rhizobium tropici</name>
    <dbReference type="NCBI Taxonomy" id="398"/>
    <lineage>
        <taxon>Bacteria</taxon>
        <taxon>Pseudomonadati</taxon>
        <taxon>Pseudomonadota</taxon>
        <taxon>Alphaproteobacteria</taxon>
        <taxon>Hyphomicrobiales</taxon>
        <taxon>Rhizobiaceae</taxon>
        <taxon>Rhizobium/Agrobacterium group</taxon>
        <taxon>Rhizobium</taxon>
    </lineage>
</organism>
<evidence type="ECO:0000256" key="10">
    <source>
        <dbReference type="RuleBase" id="RU364005"/>
    </source>
</evidence>
<reference evidence="12 13" key="1">
    <citation type="submission" date="2019-07" db="EMBL/GenBank/DDBJ databases">
        <title>The Draft Genome Sequence of Rhizobium tropici SARCC-755 Associated with Superior Nodulation on Pigeonpea (Cajanus cajan (L.) Millsp.).</title>
        <authorList>
            <person name="Bopape F.L."/>
            <person name="Hassen A.I."/>
            <person name="Swanevelder Z.H."/>
            <person name="Gwata E.T."/>
        </authorList>
    </citation>
    <scope>NUCLEOTIDE SEQUENCE [LARGE SCALE GENOMIC DNA]</scope>
    <source>
        <strain evidence="12 13">SARCC-755</strain>
    </source>
</reference>
<comment type="function">
    <text evidence="10">Forms passive diffusion pores that allow small molecular weight hydrophilic materials across the outer membrane.</text>
</comment>
<evidence type="ECO:0000256" key="3">
    <source>
        <dbReference type="ARBA" id="ARBA00022452"/>
    </source>
</evidence>